<sequence length="95" mass="11380">MKPKLKKICVVIRELKQKTDSGWMSFCDDHSTLASVVDREVLELSVVCVDGFHLMRFFRRDNFSLKRHIMNLNFRMFKANKKNERTHPRNEDIPR</sequence>
<proteinExistence type="predicted"/>
<comment type="caution">
    <text evidence="1">The sequence shown here is derived from an EMBL/GenBank/DDBJ whole genome shotgun (WGS) entry which is preliminary data.</text>
</comment>
<protein>
    <submittedName>
        <fullName evidence="1">Uncharacterized protein</fullName>
    </submittedName>
</protein>
<evidence type="ECO:0000313" key="2">
    <source>
        <dbReference type="Proteomes" id="UP000230233"/>
    </source>
</evidence>
<evidence type="ECO:0000313" key="1">
    <source>
        <dbReference type="EMBL" id="PIC26483.1"/>
    </source>
</evidence>
<dbReference type="Proteomes" id="UP000230233">
    <property type="component" value="Chromosome V"/>
</dbReference>
<dbReference type="AlphaFoldDB" id="A0A2G5TGY4"/>
<reference evidence="2" key="1">
    <citation type="submission" date="2017-10" db="EMBL/GenBank/DDBJ databases">
        <title>Rapid genome shrinkage in a self-fertile nematode reveals novel sperm competition proteins.</title>
        <authorList>
            <person name="Yin D."/>
            <person name="Schwarz E.M."/>
            <person name="Thomas C.G."/>
            <person name="Felde R.L."/>
            <person name="Korf I.F."/>
            <person name="Cutter A.D."/>
            <person name="Schartner C.M."/>
            <person name="Ralston E.J."/>
            <person name="Meyer B.J."/>
            <person name="Haag E.S."/>
        </authorList>
    </citation>
    <scope>NUCLEOTIDE SEQUENCE [LARGE SCALE GENOMIC DNA]</scope>
    <source>
        <strain evidence="2">JU1422</strain>
    </source>
</reference>
<keyword evidence="2" id="KW-1185">Reference proteome</keyword>
<dbReference type="EMBL" id="PDUG01000005">
    <property type="protein sequence ID" value="PIC26483.1"/>
    <property type="molecule type" value="Genomic_DNA"/>
</dbReference>
<name>A0A2G5TGY4_9PELO</name>
<gene>
    <name evidence="1" type="primary">Cnig_chr_V.g19044</name>
    <name evidence="1" type="ORF">B9Z55_019044</name>
</gene>
<organism evidence="1 2">
    <name type="scientific">Caenorhabditis nigoni</name>
    <dbReference type="NCBI Taxonomy" id="1611254"/>
    <lineage>
        <taxon>Eukaryota</taxon>
        <taxon>Metazoa</taxon>
        <taxon>Ecdysozoa</taxon>
        <taxon>Nematoda</taxon>
        <taxon>Chromadorea</taxon>
        <taxon>Rhabditida</taxon>
        <taxon>Rhabditina</taxon>
        <taxon>Rhabditomorpha</taxon>
        <taxon>Rhabditoidea</taxon>
        <taxon>Rhabditidae</taxon>
        <taxon>Peloderinae</taxon>
        <taxon>Caenorhabditis</taxon>
    </lineage>
</organism>
<accession>A0A2G5TGY4</accession>